<evidence type="ECO:0000256" key="6">
    <source>
        <dbReference type="SAM" id="MobiDB-lite"/>
    </source>
</evidence>
<dbReference type="Gramene" id="PNW85999">
    <property type="protein sequence ID" value="PNW85999"/>
    <property type="gene ID" value="CHLRE_03g203681v5"/>
</dbReference>
<dbReference type="EMBL" id="CM008964">
    <property type="protein sequence ID" value="PNW85999.1"/>
    <property type="molecule type" value="Genomic_DNA"/>
</dbReference>
<evidence type="ECO:0000313" key="7">
    <source>
        <dbReference type="EMBL" id="PNW85999.1"/>
    </source>
</evidence>
<evidence type="ECO:0000256" key="1">
    <source>
        <dbReference type="ARBA" id="ARBA00004123"/>
    </source>
</evidence>
<dbReference type="ExpressionAtlas" id="A0A2K3DZR4">
    <property type="expression patterns" value="baseline"/>
</dbReference>
<evidence type="ECO:0000256" key="2">
    <source>
        <dbReference type="ARBA" id="ARBA00023015"/>
    </source>
</evidence>
<feature type="region of interest" description="Disordered" evidence="6">
    <location>
        <begin position="112"/>
        <end position="131"/>
    </location>
</feature>
<sequence length="131" mass="13388">MSGLDTRNADTAAWLVKVPVALAAVWKAACDQSMAGVVDDSGTEEGAGQLLGRIVTEEGNDSFLELPESMHAEGIPKRFKLQSMPLPPGAGTDSRMHVLSYEVAAAAAAGAPGAAAASAPPKELPKARAYG</sequence>
<dbReference type="InParanoid" id="A0A2K3DZR4"/>
<dbReference type="SUPFAM" id="SSF50916">
    <property type="entry name" value="Rap30/74 interaction domains"/>
    <property type="match status" value="1"/>
</dbReference>
<feature type="compositionally biased region" description="Low complexity" evidence="6">
    <location>
        <begin position="112"/>
        <end position="121"/>
    </location>
</feature>
<dbReference type="OrthoDB" id="26094at2759"/>
<dbReference type="GO" id="GO:0006367">
    <property type="term" value="P:transcription initiation at RNA polymerase II promoter"/>
    <property type="evidence" value="ECO:0007669"/>
    <property type="project" value="InterPro"/>
</dbReference>
<protein>
    <submittedName>
        <fullName evidence="7">Uncharacterized protein</fullName>
    </submittedName>
</protein>
<dbReference type="GO" id="GO:0003677">
    <property type="term" value="F:DNA binding"/>
    <property type="evidence" value="ECO:0007669"/>
    <property type="project" value="UniProtKB-KW"/>
</dbReference>
<dbReference type="GeneID" id="5724936"/>
<keyword evidence="3" id="KW-0238">DNA-binding</keyword>
<keyword evidence="8" id="KW-1185">Reference proteome</keyword>
<keyword evidence="5" id="KW-0539">Nucleus</keyword>
<dbReference type="PaxDb" id="3055-EDO98686"/>
<organism evidence="7 8">
    <name type="scientific">Chlamydomonas reinhardtii</name>
    <name type="common">Chlamydomonas smithii</name>
    <dbReference type="NCBI Taxonomy" id="3055"/>
    <lineage>
        <taxon>Eukaryota</taxon>
        <taxon>Viridiplantae</taxon>
        <taxon>Chlorophyta</taxon>
        <taxon>core chlorophytes</taxon>
        <taxon>Chlorophyceae</taxon>
        <taxon>CS clade</taxon>
        <taxon>Chlamydomonadales</taxon>
        <taxon>Chlamydomonadaceae</taxon>
        <taxon>Chlamydomonas</taxon>
    </lineage>
</organism>
<gene>
    <name evidence="7" type="ORF">CHLRE_03g203681v5</name>
</gene>
<name>A0A2K3DZR4_CHLRE</name>
<keyword evidence="4" id="KW-0804">Transcription</keyword>
<dbReference type="RefSeq" id="XP_042926650.1">
    <property type="nucleotide sequence ID" value="XM_043061433.1"/>
</dbReference>
<evidence type="ECO:0000256" key="5">
    <source>
        <dbReference type="ARBA" id="ARBA00023242"/>
    </source>
</evidence>
<reference evidence="7 8" key="1">
    <citation type="journal article" date="2007" name="Science">
        <title>The Chlamydomonas genome reveals the evolution of key animal and plant functions.</title>
        <authorList>
            <person name="Merchant S.S."/>
            <person name="Prochnik S.E."/>
            <person name="Vallon O."/>
            <person name="Harris E.H."/>
            <person name="Karpowicz S.J."/>
            <person name="Witman G.B."/>
            <person name="Terry A."/>
            <person name="Salamov A."/>
            <person name="Fritz-Laylin L.K."/>
            <person name="Marechal-Drouard L."/>
            <person name="Marshall W.F."/>
            <person name="Qu L.H."/>
            <person name="Nelson D.R."/>
            <person name="Sanderfoot A.A."/>
            <person name="Spalding M.H."/>
            <person name="Kapitonov V.V."/>
            <person name="Ren Q."/>
            <person name="Ferris P."/>
            <person name="Lindquist E."/>
            <person name="Shapiro H."/>
            <person name="Lucas S.M."/>
            <person name="Grimwood J."/>
            <person name="Schmutz J."/>
            <person name="Cardol P."/>
            <person name="Cerutti H."/>
            <person name="Chanfreau G."/>
            <person name="Chen C.L."/>
            <person name="Cognat V."/>
            <person name="Croft M.T."/>
            <person name="Dent R."/>
            <person name="Dutcher S."/>
            <person name="Fernandez E."/>
            <person name="Fukuzawa H."/>
            <person name="Gonzalez-Ballester D."/>
            <person name="Gonzalez-Halphen D."/>
            <person name="Hallmann A."/>
            <person name="Hanikenne M."/>
            <person name="Hippler M."/>
            <person name="Inwood W."/>
            <person name="Jabbari K."/>
            <person name="Kalanon M."/>
            <person name="Kuras R."/>
            <person name="Lefebvre P.A."/>
            <person name="Lemaire S.D."/>
            <person name="Lobanov A.V."/>
            <person name="Lohr M."/>
            <person name="Manuell A."/>
            <person name="Meier I."/>
            <person name="Mets L."/>
            <person name="Mittag M."/>
            <person name="Mittelmeier T."/>
            <person name="Moroney J.V."/>
            <person name="Moseley J."/>
            <person name="Napoli C."/>
            <person name="Nedelcu A.M."/>
            <person name="Niyogi K."/>
            <person name="Novoselov S.V."/>
            <person name="Paulsen I.T."/>
            <person name="Pazour G."/>
            <person name="Purton S."/>
            <person name="Ral J.P."/>
            <person name="Riano-Pachon D.M."/>
            <person name="Riekhof W."/>
            <person name="Rymarquis L."/>
            <person name="Schroda M."/>
            <person name="Stern D."/>
            <person name="Umen J."/>
            <person name="Willows R."/>
            <person name="Wilson N."/>
            <person name="Zimmer S.L."/>
            <person name="Allmer J."/>
            <person name="Balk J."/>
            <person name="Bisova K."/>
            <person name="Chen C.J."/>
            <person name="Elias M."/>
            <person name="Gendler K."/>
            <person name="Hauser C."/>
            <person name="Lamb M.R."/>
            <person name="Ledford H."/>
            <person name="Long J.C."/>
            <person name="Minagawa J."/>
            <person name="Page M.D."/>
            <person name="Pan J."/>
            <person name="Pootakham W."/>
            <person name="Roje S."/>
            <person name="Rose A."/>
            <person name="Stahlberg E."/>
            <person name="Terauchi A.M."/>
            <person name="Yang P."/>
            <person name="Ball S."/>
            <person name="Bowler C."/>
            <person name="Dieckmann C.L."/>
            <person name="Gladyshev V.N."/>
            <person name="Green P."/>
            <person name="Jorgensen R."/>
            <person name="Mayfield S."/>
            <person name="Mueller-Roeber B."/>
            <person name="Rajamani S."/>
            <person name="Sayre R.T."/>
            <person name="Brokstein P."/>
            <person name="Dubchak I."/>
            <person name="Goodstein D."/>
            <person name="Hornick L."/>
            <person name="Huang Y.W."/>
            <person name="Jhaveri J."/>
            <person name="Luo Y."/>
            <person name="Martinez D."/>
            <person name="Ngau W.C."/>
            <person name="Otillar B."/>
            <person name="Poliakov A."/>
            <person name="Porter A."/>
            <person name="Szajkowski L."/>
            <person name="Werner G."/>
            <person name="Zhou K."/>
            <person name="Grigoriev I.V."/>
            <person name="Rokhsar D.S."/>
            <person name="Grossman A.R."/>
        </authorList>
    </citation>
    <scope>NUCLEOTIDE SEQUENCE [LARGE SCALE GENOMIC DNA]</scope>
    <source>
        <strain evidence="8">CC-503</strain>
    </source>
</reference>
<proteinExistence type="predicted"/>
<comment type="subcellular location">
    <subcellularLocation>
        <location evidence="1">Nucleus</location>
    </subcellularLocation>
</comment>
<evidence type="ECO:0000313" key="8">
    <source>
        <dbReference type="Proteomes" id="UP000006906"/>
    </source>
</evidence>
<dbReference type="KEGG" id="cre:CHLRE_03g203681v5"/>
<dbReference type="InterPro" id="IPR011039">
    <property type="entry name" value="TFIIF_interaction"/>
</dbReference>
<evidence type="ECO:0000256" key="3">
    <source>
        <dbReference type="ARBA" id="ARBA00023125"/>
    </source>
</evidence>
<keyword evidence="2" id="KW-0805">Transcription regulation</keyword>
<dbReference type="STRING" id="3055.A0A2K3DZR4"/>
<accession>A0A2K3DZR4</accession>
<evidence type="ECO:0000256" key="4">
    <source>
        <dbReference type="ARBA" id="ARBA00023163"/>
    </source>
</evidence>
<dbReference type="Proteomes" id="UP000006906">
    <property type="component" value="Chromosome 3"/>
</dbReference>
<dbReference type="GO" id="GO:0005634">
    <property type="term" value="C:nucleus"/>
    <property type="evidence" value="ECO:0007669"/>
    <property type="project" value="UniProtKB-SubCell"/>
</dbReference>
<dbReference type="AlphaFoldDB" id="A0A2K3DZR4"/>